<dbReference type="Gene3D" id="3.80.10.10">
    <property type="entry name" value="Ribonuclease Inhibitor"/>
    <property type="match status" value="3"/>
</dbReference>
<dbReference type="SMART" id="SM00369">
    <property type="entry name" value="LRR_TYP"/>
    <property type="match status" value="9"/>
</dbReference>
<sequence>MKLLLLAALVGAAAAFCPSEIFKNQTACTCSDYFDGAVVKCSGPDGPMIVEKLKTTHVEIRELVLEKANIVEIGPRAFKNLRIKKLVLDKNRIKGFHKNAFDGLQNVLQDLSIEHNRLTKVPTDALNGLRALNVLSLRCNRIQDLEESVFENVTSIMDINLSCNQICSINGTAFDNIKVSIQSVRLDNNCLTEFPAQAVANMENLISFQAKTNLINELAANDITNLKSLSMLVLTGNNISLIHPEAVHGCPNLRYVYLAENSLSAFEAGAMSQFDQAQVVDLSFNYIKKIDAVTFSGLESLQHINLESNQVSEIAPGAFSGTPLLLLWLPNNCISNVTAAMFQGAPFLRQVSLSNNNIKDIEPLSFAHLANLHTLDLSFNRILELRTNAISGSDYLTVRLQENPFVCGGGDEAFHVMNGNEPVWLTTEPNLLCKGNWRKLPAAQCPKDMPRPLPQPCCQKDQGRASKLPTTTTTEAPESEELPDYGEGSGEEEEEEVEKNVVKGVTPVADVPVVKASTTVATTAKPTAAPVKETPKPAQKKVVEEEVIDEDEEEEVMSGEEEEDEEEEEEATVATSTTTTTAEPTTASTIPSVAAAQAKARKVNMERFLRLANRGNIEEGMKKKSRFHLTAAEQKKLMTIPKKVQEVEEEEGEEEEAEDEKKIANELEFSEDPRKEDEEAEYEDEDGDGAEYEEDETTPAPTTTTTTTVAPPRRIPARLQNRKFHKMLPPWMRREGKPKPSSAPVESAEFSHDSQVQSVQVAQRIPIV</sequence>
<evidence type="ECO:0000313" key="7">
    <source>
        <dbReference type="Proteomes" id="UP001328107"/>
    </source>
</evidence>
<dbReference type="InterPro" id="IPR050328">
    <property type="entry name" value="Dev_Immune_Receptor"/>
</dbReference>
<feature type="region of interest" description="Disordered" evidence="4">
    <location>
        <begin position="444"/>
        <end position="502"/>
    </location>
</feature>
<dbReference type="Proteomes" id="UP001328107">
    <property type="component" value="Unassembled WGS sequence"/>
</dbReference>
<evidence type="ECO:0000256" key="5">
    <source>
        <dbReference type="SAM" id="SignalP"/>
    </source>
</evidence>
<keyword evidence="7" id="KW-1185">Reference proteome</keyword>
<name>A0AAN5DEI0_9BILA</name>
<evidence type="ECO:0000256" key="2">
    <source>
        <dbReference type="ARBA" id="ARBA00022729"/>
    </source>
</evidence>
<evidence type="ECO:0000256" key="1">
    <source>
        <dbReference type="ARBA" id="ARBA00022614"/>
    </source>
</evidence>
<dbReference type="PANTHER" id="PTHR24373">
    <property type="entry name" value="SLIT RELATED LEUCINE-RICH REPEAT NEURONAL PROTEIN"/>
    <property type="match status" value="1"/>
</dbReference>
<dbReference type="InterPro" id="IPR032675">
    <property type="entry name" value="LRR_dom_sf"/>
</dbReference>
<proteinExistence type="predicted"/>
<feature type="region of interest" description="Disordered" evidence="4">
    <location>
        <begin position="521"/>
        <end position="589"/>
    </location>
</feature>
<feature type="signal peptide" evidence="5">
    <location>
        <begin position="1"/>
        <end position="15"/>
    </location>
</feature>
<feature type="compositionally biased region" description="Low complexity" evidence="4">
    <location>
        <begin position="572"/>
        <end position="589"/>
    </location>
</feature>
<dbReference type="SUPFAM" id="SSF52058">
    <property type="entry name" value="L domain-like"/>
    <property type="match status" value="1"/>
</dbReference>
<feature type="chain" id="PRO_5042879316" evidence="5">
    <location>
        <begin position="16"/>
        <end position="768"/>
    </location>
</feature>
<keyword evidence="3" id="KW-0677">Repeat</keyword>
<feature type="compositionally biased region" description="Low complexity" evidence="4">
    <location>
        <begin position="521"/>
        <end position="532"/>
    </location>
</feature>
<dbReference type="EMBL" id="BTRK01000006">
    <property type="protein sequence ID" value="GMR61022.1"/>
    <property type="molecule type" value="Genomic_DNA"/>
</dbReference>
<feature type="compositionally biased region" description="Low complexity" evidence="4">
    <location>
        <begin position="698"/>
        <end position="712"/>
    </location>
</feature>
<keyword evidence="1" id="KW-0433">Leucine-rich repeat</keyword>
<comment type="caution">
    <text evidence="6">The sequence shown here is derived from an EMBL/GenBank/DDBJ whole genome shotgun (WGS) entry which is preliminary data.</text>
</comment>
<gene>
    <name evidence="6" type="ORF">PMAYCL1PPCAC_31217</name>
</gene>
<keyword evidence="2 5" id="KW-0732">Signal</keyword>
<evidence type="ECO:0000256" key="4">
    <source>
        <dbReference type="SAM" id="MobiDB-lite"/>
    </source>
</evidence>
<dbReference type="PANTHER" id="PTHR24373:SF275">
    <property type="entry name" value="TIR DOMAIN-CONTAINING PROTEIN"/>
    <property type="match status" value="1"/>
</dbReference>
<feature type="compositionally biased region" description="Acidic residues" evidence="4">
    <location>
        <begin position="477"/>
        <end position="497"/>
    </location>
</feature>
<dbReference type="AlphaFoldDB" id="A0AAN5DEI0"/>
<evidence type="ECO:0000256" key="3">
    <source>
        <dbReference type="ARBA" id="ARBA00022737"/>
    </source>
</evidence>
<dbReference type="PROSITE" id="PS51450">
    <property type="entry name" value="LRR"/>
    <property type="match status" value="2"/>
</dbReference>
<organism evidence="6 7">
    <name type="scientific">Pristionchus mayeri</name>
    <dbReference type="NCBI Taxonomy" id="1317129"/>
    <lineage>
        <taxon>Eukaryota</taxon>
        <taxon>Metazoa</taxon>
        <taxon>Ecdysozoa</taxon>
        <taxon>Nematoda</taxon>
        <taxon>Chromadorea</taxon>
        <taxon>Rhabditida</taxon>
        <taxon>Rhabditina</taxon>
        <taxon>Diplogasteromorpha</taxon>
        <taxon>Diplogasteroidea</taxon>
        <taxon>Neodiplogasteridae</taxon>
        <taxon>Pristionchus</taxon>
    </lineage>
</organism>
<evidence type="ECO:0000313" key="6">
    <source>
        <dbReference type="EMBL" id="GMR61022.1"/>
    </source>
</evidence>
<reference evidence="7" key="1">
    <citation type="submission" date="2022-10" db="EMBL/GenBank/DDBJ databases">
        <title>Genome assembly of Pristionchus species.</title>
        <authorList>
            <person name="Yoshida K."/>
            <person name="Sommer R.J."/>
        </authorList>
    </citation>
    <scope>NUCLEOTIDE SEQUENCE [LARGE SCALE GENOMIC DNA]</scope>
    <source>
        <strain evidence="7">RS5460</strain>
    </source>
</reference>
<accession>A0AAN5DEI0</accession>
<feature type="region of interest" description="Disordered" evidence="4">
    <location>
        <begin position="640"/>
        <end position="768"/>
    </location>
</feature>
<feature type="compositionally biased region" description="Acidic residues" evidence="4">
    <location>
        <begin position="647"/>
        <end position="658"/>
    </location>
</feature>
<dbReference type="InterPro" id="IPR001611">
    <property type="entry name" value="Leu-rich_rpt"/>
</dbReference>
<dbReference type="Pfam" id="PF13855">
    <property type="entry name" value="LRR_8"/>
    <property type="match status" value="5"/>
</dbReference>
<protein>
    <submittedName>
        <fullName evidence="6">Uncharacterized protein</fullName>
    </submittedName>
</protein>
<dbReference type="GO" id="GO:0031012">
    <property type="term" value="C:extracellular matrix"/>
    <property type="evidence" value="ECO:0007669"/>
    <property type="project" value="TreeGrafter"/>
</dbReference>
<feature type="compositionally biased region" description="Acidic residues" evidence="4">
    <location>
        <begin position="678"/>
        <end position="697"/>
    </location>
</feature>
<dbReference type="GO" id="GO:0005615">
    <property type="term" value="C:extracellular space"/>
    <property type="evidence" value="ECO:0007669"/>
    <property type="project" value="TreeGrafter"/>
</dbReference>
<feature type="compositionally biased region" description="Acidic residues" evidence="4">
    <location>
        <begin position="545"/>
        <end position="571"/>
    </location>
</feature>
<feature type="compositionally biased region" description="Basic and acidic residues" evidence="4">
    <location>
        <begin position="659"/>
        <end position="677"/>
    </location>
</feature>
<dbReference type="InterPro" id="IPR003591">
    <property type="entry name" value="Leu-rich_rpt_typical-subtyp"/>
</dbReference>